<comment type="cofactor">
    <cofactor evidence="1">
        <name>a divalent metal cation</name>
        <dbReference type="ChEBI" id="CHEBI:60240"/>
    </cofactor>
</comment>
<feature type="domain" description="DDE Tnp4" evidence="3">
    <location>
        <begin position="106"/>
        <end position="202"/>
    </location>
</feature>
<dbReference type="Proteomes" id="UP000613177">
    <property type="component" value="Unassembled WGS sequence"/>
</dbReference>
<keyword evidence="2" id="KW-0479">Metal-binding</keyword>
<dbReference type="InterPro" id="IPR027806">
    <property type="entry name" value="HARBI1_dom"/>
</dbReference>
<gene>
    <name evidence="4" type="ORF">INT48_004483</name>
</gene>
<reference evidence="4" key="1">
    <citation type="submission" date="2021-01" db="EMBL/GenBank/DDBJ databases">
        <title>Metabolic potential, ecology and presence of endohyphal bacteria is reflected in genomic diversity of Mucoromycotina.</title>
        <authorList>
            <person name="Muszewska A."/>
            <person name="Okrasinska A."/>
            <person name="Steczkiewicz K."/>
            <person name="Drgas O."/>
            <person name="Orlowska M."/>
            <person name="Perlinska-Lenart U."/>
            <person name="Aleksandrzak-Piekarczyk T."/>
            <person name="Szatraj K."/>
            <person name="Zielenkiewicz U."/>
            <person name="Pilsyk S."/>
            <person name="Malc E."/>
            <person name="Mieczkowski P."/>
            <person name="Kruszewska J.S."/>
            <person name="Biernat P."/>
            <person name="Pawlowska J."/>
        </authorList>
    </citation>
    <scope>NUCLEOTIDE SEQUENCE</scope>
    <source>
        <strain evidence="4">WA0000018081</strain>
    </source>
</reference>
<name>A0A8H7SYX1_9FUNG</name>
<accession>A0A8H7SYX1</accession>
<sequence>MSESNNRNALLHQYRLYIEQEENALEMNLLELQRLNEESTLFLKRTLERLRAEGALVQSHFAIKGLLSSTTIQWPTTYDRASEIAIAFQYPLSNLGRRFDKIVGAIDGKNCIIRMPSPPEYGAFFRDRNNRYSVKLTAVCDYDCRFIYVRVGDSERSDDAAAFNSCDIIEILGNPRRYFPTDGYLVGDSAYPLSRHLIVPYPNSES</sequence>
<dbReference type="Pfam" id="PF13359">
    <property type="entry name" value="DDE_Tnp_4"/>
    <property type="match status" value="1"/>
</dbReference>
<evidence type="ECO:0000256" key="2">
    <source>
        <dbReference type="ARBA" id="ARBA00022723"/>
    </source>
</evidence>
<keyword evidence="5" id="KW-1185">Reference proteome</keyword>
<dbReference type="AlphaFoldDB" id="A0A8H7SYX1"/>
<evidence type="ECO:0000313" key="4">
    <source>
        <dbReference type="EMBL" id="KAG2237581.1"/>
    </source>
</evidence>
<proteinExistence type="predicted"/>
<feature type="non-terminal residue" evidence="4">
    <location>
        <position position="1"/>
    </location>
</feature>
<evidence type="ECO:0000259" key="3">
    <source>
        <dbReference type="Pfam" id="PF13359"/>
    </source>
</evidence>
<comment type="caution">
    <text evidence="4">The sequence shown here is derived from an EMBL/GenBank/DDBJ whole genome shotgun (WGS) entry which is preliminary data.</text>
</comment>
<organism evidence="4 5">
    <name type="scientific">Thamnidium elegans</name>
    <dbReference type="NCBI Taxonomy" id="101142"/>
    <lineage>
        <taxon>Eukaryota</taxon>
        <taxon>Fungi</taxon>
        <taxon>Fungi incertae sedis</taxon>
        <taxon>Mucoromycota</taxon>
        <taxon>Mucoromycotina</taxon>
        <taxon>Mucoromycetes</taxon>
        <taxon>Mucorales</taxon>
        <taxon>Mucorineae</taxon>
        <taxon>Mucoraceae</taxon>
        <taxon>Thamnidium</taxon>
    </lineage>
</organism>
<evidence type="ECO:0000313" key="5">
    <source>
        <dbReference type="Proteomes" id="UP000613177"/>
    </source>
</evidence>
<dbReference type="GO" id="GO:0046872">
    <property type="term" value="F:metal ion binding"/>
    <property type="evidence" value="ECO:0007669"/>
    <property type="project" value="UniProtKB-KW"/>
</dbReference>
<protein>
    <recommendedName>
        <fullName evidence="3">DDE Tnp4 domain-containing protein</fullName>
    </recommendedName>
</protein>
<evidence type="ECO:0000256" key="1">
    <source>
        <dbReference type="ARBA" id="ARBA00001968"/>
    </source>
</evidence>
<dbReference type="EMBL" id="JAEPRE010000004">
    <property type="protein sequence ID" value="KAG2237581.1"/>
    <property type="molecule type" value="Genomic_DNA"/>
</dbReference>